<feature type="binding site" evidence="14 15">
    <location>
        <begin position="21"/>
        <end position="23"/>
    </location>
    <ligand>
        <name>substrate</name>
    </ligand>
</feature>
<dbReference type="GO" id="GO:0005829">
    <property type="term" value="C:cytosol"/>
    <property type="evidence" value="ECO:0007669"/>
    <property type="project" value="TreeGrafter"/>
</dbReference>
<evidence type="ECO:0000256" key="16">
    <source>
        <dbReference type="PIRSR" id="PIRSR000724-2"/>
    </source>
</evidence>
<dbReference type="Gene3D" id="3.40.50.1260">
    <property type="entry name" value="Phosphoglycerate kinase, N-terminal domain"/>
    <property type="match status" value="2"/>
</dbReference>
<feature type="binding site" evidence="14">
    <location>
        <position position="114"/>
    </location>
    <ligand>
        <name>substrate</name>
    </ligand>
</feature>
<evidence type="ECO:0000256" key="6">
    <source>
        <dbReference type="ARBA" id="ARBA00013061"/>
    </source>
</evidence>
<dbReference type="GO" id="GO:0043531">
    <property type="term" value="F:ADP binding"/>
    <property type="evidence" value="ECO:0007669"/>
    <property type="project" value="TreeGrafter"/>
</dbReference>
<comment type="similarity">
    <text evidence="4 14 17">Belongs to the phosphoglycerate kinase family.</text>
</comment>
<dbReference type="GO" id="GO:0006096">
    <property type="term" value="P:glycolytic process"/>
    <property type="evidence" value="ECO:0007669"/>
    <property type="project" value="UniProtKB-UniRule"/>
</dbReference>
<evidence type="ECO:0000256" key="5">
    <source>
        <dbReference type="ARBA" id="ARBA00011245"/>
    </source>
</evidence>
<comment type="pathway">
    <text evidence="3 14">Carbohydrate degradation; glycolysis; pyruvate from D-glyceraldehyde 3-phosphate: step 2/5.</text>
</comment>
<keyword evidence="11 14" id="KW-0418">Kinase</keyword>
<dbReference type="PROSITE" id="PS00111">
    <property type="entry name" value="PGLYCERATE_KINASE"/>
    <property type="match status" value="1"/>
</dbReference>
<evidence type="ECO:0000256" key="7">
    <source>
        <dbReference type="ARBA" id="ARBA00016471"/>
    </source>
</evidence>
<dbReference type="HAMAP" id="MF_00145">
    <property type="entry name" value="Phosphoglyc_kinase"/>
    <property type="match status" value="1"/>
</dbReference>
<evidence type="ECO:0000256" key="2">
    <source>
        <dbReference type="ARBA" id="ARBA00004496"/>
    </source>
</evidence>
<dbReference type="GO" id="GO:0006094">
    <property type="term" value="P:gluconeogenesis"/>
    <property type="evidence" value="ECO:0007669"/>
    <property type="project" value="TreeGrafter"/>
</dbReference>
<dbReference type="PIRSF" id="PIRSF000724">
    <property type="entry name" value="Pgk"/>
    <property type="match status" value="1"/>
</dbReference>
<protein>
    <recommendedName>
        <fullName evidence="7 14">Phosphoglycerate kinase</fullName>
        <ecNumber evidence="6 14">2.7.2.3</ecNumber>
    </recommendedName>
</protein>
<accession>A0A451DM29</accession>
<feature type="binding site" evidence="14">
    <location>
        <position position="36"/>
    </location>
    <ligand>
        <name>substrate</name>
    </ligand>
</feature>
<keyword evidence="12 14" id="KW-0067">ATP-binding</keyword>
<feature type="binding site" evidence="15">
    <location>
        <position position="36"/>
    </location>
    <ligand>
        <name>(2R)-3-phosphoglycerate</name>
        <dbReference type="ChEBI" id="CHEBI:58272"/>
    </ligand>
</feature>
<evidence type="ECO:0000256" key="13">
    <source>
        <dbReference type="ARBA" id="ARBA00023152"/>
    </source>
</evidence>
<proteinExistence type="inferred from homology"/>
<dbReference type="PANTHER" id="PTHR11406">
    <property type="entry name" value="PHOSPHOGLYCERATE KINASE"/>
    <property type="match status" value="1"/>
</dbReference>
<dbReference type="AlphaFoldDB" id="A0A451DM29"/>
<dbReference type="PRINTS" id="PR00477">
    <property type="entry name" value="PHGLYCKINASE"/>
</dbReference>
<comment type="caution">
    <text evidence="14">Lacks conserved residue(s) required for the propagation of feature annotation.</text>
</comment>
<evidence type="ECO:0000256" key="12">
    <source>
        <dbReference type="ARBA" id="ARBA00022840"/>
    </source>
</evidence>
<comment type="subunit">
    <text evidence="5 14">Monomer.</text>
</comment>
<evidence type="ECO:0000256" key="10">
    <source>
        <dbReference type="ARBA" id="ARBA00022741"/>
    </source>
</evidence>
<dbReference type="GO" id="GO:0004618">
    <property type="term" value="F:phosphoglycerate kinase activity"/>
    <property type="evidence" value="ECO:0007669"/>
    <property type="project" value="UniProtKB-UniRule"/>
</dbReference>
<evidence type="ECO:0000256" key="4">
    <source>
        <dbReference type="ARBA" id="ARBA00008982"/>
    </source>
</evidence>
<dbReference type="FunFam" id="3.40.50.1260:FF:000002">
    <property type="entry name" value="Phosphoglycerate kinase"/>
    <property type="match status" value="1"/>
</dbReference>
<keyword evidence="8 14" id="KW-0963">Cytoplasm</keyword>
<keyword evidence="10 14" id="KW-0547">Nucleotide-binding</keyword>
<sequence length="391" mass="42273">MSIITMNELNLMGKRVLIRADLNVPIQSGIVTSAARIRAVLPTIQLALKQGANVIIASHLGRPAEGKYDKNFSLLPVVNYLKSEFGKNQVTLNTDYLNGIHSKKGTIIVLENVRFNKGEKNNDPHLSRKYAALCDIFVMDAFGTAHREEASTCGVSQFALTSCAGPLLLEELKSLEKVLTKPARPMVAVIGGSKISTKFDILRVLAKISDTIIVGGGIANTFIAIDNQVGKSLYEPDYLPMAKTLRDNFSISIPIDVRVKTGSSKDSISVVKKISEVKQNEEILDCGDKTELLIVKLLKSAKTILWNGPIGLFEYPDFRHGTEIIAHTIANSNAFSIAGGGDTLAAIDLFKIQDKISYISTGGGAFLQVVAGKTLPAVSILKKRANNLSHG</sequence>
<feature type="binding site" evidence="14 16">
    <location>
        <position position="198"/>
    </location>
    <ligand>
        <name>ATP</name>
        <dbReference type="ChEBI" id="CHEBI:30616"/>
    </ligand>
</feature>
<feature type="binding site" evidence="15">
    <location>
        <position position="114"/>
    </location>
    <ligand>
        <name>(2R)-3-phosphoglycerate</name>
        <dbReference type="ChEBI" id="CHEBI:58272"/>
    </ligand>
</feature>
<dbReference type="EMBL" id="LR217735">
    <property type="protein sequence ID" value="VFP87802.1"/>
    <property type="molecule type" value="Genomic_DNA"/>
</dbReference>
<reference evidence="18 19" key="1">
    <citation type="submission" date="2019-02" db="EMBL/GenBank/DDBJ databases">
        <authorList>
            <person name="Manzano-Marin A."/>
            <person name="Manzano-Marin A."/>
        </authorList>
    </citation>
    <scope>NUCLEOTIDE SEQUENCE [LARGE SCALE GENOMIC DNA]</scope>
    <source>
        <strain evidence="18 19">ErCisplendens</strain>
    </source>
</reference>
<evidence type="ECO:0000256" key="15">
    <source>
        <dbReference type="PIRSR" id="PIRSR000724-1"/>
    </source>
</evidence>
<feature type="binding site" evidence="14 16">
    <location>
        <position position="314"/>
    </location>
    <ligand>
        <name>ATP</name>
        <dbReference type="ChEBI" id="CHEBI:30616"/>
    </ligand>
</feature>
<evidence type="ECO:0000313" key="19">
    <source>
        <dbReference type="Proteomes" id="UP000294392"/>
    </source>
</evidence>
<dbReference type="GO" id="GO:0005524">
    <property type="term" value="F:ATP binding"/>
    <property type="evidence" value="ECO:0007669"/>
    <property type="project" value="UniProtKB-KW"/>
</dbReference>
<dbReference type="EC" id="2.7.2.3" evidence="6 14"/>
<comment type="subcellular location">
    <subcellularLocation>
        <location evidence="2 14">Cytoplasm</location>
    </subcellularLocation>
</comment>
<feature type="binding site" evidence="14 15">
    <location>
        <begin position="59"/>
        <end position="62"/>
    </location>
    <ligand>
        <name>substrate</name>
    </ligand>
</feature>
<feature type="binding site" evidence="14">
    <location>
        <position position="147"/>
    </location>
    <ligand>
        <name>substrate</name>
    </ligand>
</feature>
<dbReference type="PANTHER" id="PTHR11406:SF23">
    <property type="entry name" value="PHOSPHOGLYCERATE KINASE 1, CHLOROPLASTIC-RELATED"/>
    <property type="match status" value="1"/>
</dbReference>
<dbReference type="InterPro" id="IPR036043">
    <property type="entry name" value="Phosphoglycerate_kinase_sf"/>
</dbReference>
<evidence type="ECO:0000256" key="14">
    <source>
        <dbReference type="HAMAP-Rule" id="MF_00145"/>
    </source>
</evidence>
<dbReference type="Pfam" id="PF00162">
    <property type="entry name" value="PGK"/>
    <property type="match status" value="1"/>
</dbReference>
<dbReference type="Proteomes" id="UP000294392">
    <property type="component" value="Chromosome"/>
</dbReference>
<dbReference type="UniPathway" id="UPA00109">
    <property type="reaction ID" value="UER00185"/>
</dbReference>
<comment type="catalytic activity">
    <reaction evidence="1 14 17">
        <text>(2R)-3-phosphoglycerate + ATP = (2R)-3-phospho-glyceroyl phosphate + ADP</text>
        <dbReference type="Rhea" id="RHEA:14801"/>
        <dbReference type="ChEBI" id="CHEBI:30616"/>
        <dbReference type="ChEBI" id="CHEBI:57604"/>
        <dbReference type="ChEBI" id="CHEBI:58272"/>
        <dbReference type="ChEBI" id="CHEBI:456216"/>
        <dbReference type="EC" id="2.7.2.3"/>
    </reaction>
</comment>
<evidence type="ECO:0000256" key="3">
    <source>
        <dbReference type="ARBA" id="ARBA00004838"/>
    </source>
</evidence>
<keyword evidence="9 14" id="KW-0808">Transferase</keyword>
<feature type="binding site" evidence="14 16">
    <location>
        <begin position="340"/>
        <end position="343"/>
    </location>
    <ligand>
        <name>ATP</name>
        <dbReference type="ChEBI" id="CHEBI:30616"/>
    </ligand>
</feature>
<dbReference type="RefSeq" id="WP_157990376.1">
    <property type="nucleotide sequence ID" value="NZ_LR217735.1"/>
</dbReference>
<keyword evidence="13 14" id="KW-0324">Glycolysis</keyword>
<dbReference type="OrthoDB" id="9808460at2"/>
<gene>
    <name evidence="14 18" type="primary">pgk</name>
    <name evidence="18" type="ORF">ERCISPPA3004_314</name>
</gene>
<dbReference type="InterPro" id="IPR001576">
    <property type="entry name" value="Phosphoglycerate_kinase"/>
</dbReference>
<feature type="binding site" evidence="15">
    <location>
        <position position="147"/>
    </location>
    <ligand>
        <name>(2R)-3-phosphoglycerate</name>
        <dbReference type="ChEBI" id="CHEBI:58272"/>
    </ligand>
</feature>
<evidence type="ECO:0000256" key="11">
    <source>
        <dbReference type="ARBA" id="ARBA00022777"/>
    </source>
</evidence>
<evidence type="ECO:0000256" key="9">
    <source>
        <dbReference type="ARBA" id="ARBA00022679"/>
    </source>
</evidence>
<evidence type="ECO:0000313" key="18">
    <source>
        <dbReference type="EMBL" id="VFP87802.1"/>
    </source>
</evidence>
<dbReference type="InterPro" id="IPR015911">
    <property type="entry name" value="Phosphoglycerate_kinase_CS"/>
</dbReference>
<evidence type="ECO:0000256" key="17">
    <source>
        <dbReference type="RuleBase" id="RU000532"/>
    </source>
</evidence>
<name>A0A451DM29_9GAMM</name>
<organism evidence="18 19">
    <name type="scientific">Candidatus Erwinia haradaeae</name>
    <dbReference type="NCBI Taxonomy" id="1922217"/>
    <lineage>
        <taxon>Bacteria</taxon>
        <taxon>Pseudomonadati</taxon>
        <taxon>Pseudomonadota</taxon>
        <taxon>Gammaproteobacteria</taxon>
        <taxon>Enterobacterales</taxon>
        <taxon>Erwiniaceae</taxon>
        <taxon>Erwinia</taxon>
    </lineage>
</organism>
<dbReference type="SUPFAM" id="SSF53748">
    <property type="entry name" value="Phosphoglycerate kinase"/>
    <property type="match status" value="1"/>
</dbReference>
<dbReference type="InterPro" id="IPR015824">
    <property type="entry name" value="Phosphoglycerate_kinase_N"/>
</dbReference>
<dbReference type="FunFam" id="3.40.50.1260:FF:000001">
    <property type="entry name" value="Phosphoglycerate kinase"/>
    <property type="match status" value="1"/>
</dbReference>
<evidence type="ECO:0000256" key="8">
    <source>
        <dbReference type="ARBA" id="ARBA00022490"/>
    </source>
</evidence>
<evidence type="ECO:0000256" key="1">
    <source>
        <dbReference type="ARBA" id="ARBA00000642"/>
    </source>
</evidence>